<keyword evidence="2" id="KW-1133">Transmembrane helix</keyword>
<reference evidence="3 4" key="1">
    <citation type="journal article" date="2019" name="Int. J. Syst. Evol. Microbiol.">
        <title>The Global Catalogue of Microorganisms (GCM) 10K type strain sequencing project: providing services to taxonomists for standard genome sequencing and annotation.</title>
        <authorList>
            <consortium name="The Broad Institute Genomics Platform"/>
            <consortium name="The Broad Institute Genome Sequencing Center for Infectious Disease"/>
            <person name="Wu L."/>
            <person name="Ma J."/>
        </authorList>
    </citation>
    <scope>NUCLEOTIDE SEQUENCE [LARGE SCALE GENOMIC DNA]</scope>
    <source>
        <strain evidence="3 4">JCM 14323</strain>
    </source>
</reference>
<accession>A0ABN2MZJ6</accession>
<dbReference type="EMBL" id="BAAANK010000011">
    <property type="protein sequence ID" value="GAA1844960.1"/>
    <property type="molecule type" value="Genomic_DNA"/>
</dbReference>
<keyword evidence="2" id="KW-0472">Membrane</keyword>
<sequence length="400" mass="42319">MSDRIHDQGGSGRVPLHPPGPTLNPGPSPHVLAQFAAPPRRRLRGGVFGPIGILVAALIGAIVFAYLASALGTSTLVIGSLLALVPLTIVLLAVRWVDRWEPEPRWALWFAFLWGAAVSVAIALVVDTGVQLAVAFATSAGPDAAVQAVVQAPLVEEVAKGLGVLLLFTFSRSHFDGPVDGLVYAATVAAGFAFTENILYFGSSLIEGGGAALGATFVVRGLFSPFAHVLFTVCTGVAIGLGARRTRGPGIIVWFLGGLACAVALHALWNGSLTFASDAVVLYLLVQVPIFIGAIVITVLLRRQERTITRDRLQEYAAAGWFNPDEVDGLATASGRAQAIAWGRAQQPPRTEQVRRFISDATRLAFTRQAIVTGRADARRLADERELLEQVAADRRAIAG</sequence>
<dbReference type="PANTHER" id="PTHR36844:SF1">
    <property type="entry name" value="PROTEASE PRSW"/>
    <property type="match status" value="1"/>
</dbReference>
<feature type="transmembrane region" description="Helical" evidence="2">
    <location>
        <begin position="281"/>
        <end position="301"/>
    </location>
</feature>
<feature type="transmembrane region" description="Helical" evidence="2">
    <location>
        <begin position="146"/>
        <end position="170"/>
    </location>
</feature>
<keyword evidence="3" id="KW-0645">Protease</keyword>
<feature type="transmembrane region" description="Helical" evidence="2">
    <location>
        <begin position="222"/>
        <end position="243"/>
    </location>
</feature>
<keyword evidence="3" id="KW-0482">Metalloprotease</keyword>
<feature type="transmembrane region" description="Helical" evidence="2">
    <location>
        <begin position="106"/>
        <end position="126"/>
    </location>
</feature>
<feature type="transmembrane region" description="Helical" evidence="2">
    <location>
        <begin position="47"/>
        <end position="68"/>
    </location>
</feature>
<organism evidence="3 4">
    <name type="scientific">Agromyces salentinus</name>
    <dbReference type="NCBI Taxonomy" id="269421"/>
    <lineage>
        <taxon>Bacteria</taxon>
        <taxon>Bacillati</taxon>
        <taxon>Actinomycetota</taxon>
        <taxon>Actinomycetes</taxon>
        <taxon>Micrococcales</taxon>
        <taxon>Microbacteriaceae</taxon>
        <taxon>Agromyces</taxon>
    </lineage>
</organism>
<evidence type="ECO:0000256" key="1">
    <source>
        <dbReference type="SAM" id="MobiDB-lite"/>
    </source>
</evidence>
<keyword evidence="4" id="KW-1185">Reference proteome</keyword>
<feature type="region of interest" description="Disordered" evidence="1">
    <location>
        <begin position="1"/>
        <end position="20"/>
    </location>
</feature>
<evidence type="ECO:0000313" key="4">
    <source>
        <dbReference type="Proteomes" id="UP001501746"/>
    </source>
</evidence>
<dbReference type="GO" id="GO:0008237">
    <property type="term" value="F:metallopeptidase activity"/>
    <property type="evidence" value="ECO:0007669"/>
    <property type="project" value="UniProtKB-KW"/>
</dbReference>
<name>A0ABN2MZJ6_9MICO</name>
<dbReference type="RefSeq" id="WP_157428183.1">
    <property type="nucleotide sequence ID" value="NZ_BAAANK010000011.1"/>
</dbReference>
<feature type="transmembrane region" description="Helical" evidence="2">
    <location>
        <begin position="250"/>
        <end position="269"/>
    </location>
</feature>
<gene>
    <name evidence="3" type="ORF">GCM10009750_34130</name>
</gene>
<dbReference type="Proteomes" id="UP001501746">
    <property type="component" value="Unassembled WGS sequence"/>
</dbReference>
<evidence type="ECO:0000256" key="2">
    <source>
        <dbReference type="SAM" id="Phobius"/>
    </source>
</evidence>
<dbReference type="InterPro" id="IPR026898">
    <property type="entry name" value="PrsW"/>
</dbReference>
<proteinExistence type="predicted"/>
<feature type="transmembrane region" description="Helical" evidence="2">
    <location>
        <begin position="74"/>
        <end position="94"/>
    </location>
</feature>
<keyword evidence="3" id="KW-0378">Hydrolase</keyword>
<dbReference type="PANTHER" id="PTHR36844">
    <property type="entry name" value="PROTEASE PRSW"/>
    <property type="match status" value="1"/>
</dbReference>
<dbReference type="Pfam" id="PF13367">
    <property type="entry name" value="PrsW-protease"/>
    <property type="match status" value="1"/>
</dbReference>
<feature type="transmembrane region" description="Helical" evidence="2">
    <location>
        <begin position="182"/>
        <end position="202"/>
    </location>
</feature>
<protein>
    <submittedName>
        <fullName evidence="3">PrsW family intramembrane metalloprotease</fullName>
    </submittedName>
</protein>
<comment type="caution">
    <text evidence="3">The sequence shown here is derived from an EMBL/GenBank/DDBJ whole genome shotgun (WGS) entry which is preliminary data.</text>
</comment>
<keyword evidence="2" id="KW-0812">Transmembrane</keyword>
<evidence type="ECO:0000313" key="3">
    <source>
        <dbReference type="EMBL" id="GAA1844960.1"/>
    </source>
</evidence>